<reference evidence="1" key="1">
    <citation type="submission" date="2022-07" db="EMBL/GenBank/DDBJ databases">
        <title>The genome of Lyophyllum shimeji provides insight into the initial evolution of ectomycorrhizal fungal genome.</title>
        <authorList>
            <person name="Kobayashi Y."/>
            <person name="Shibata T."/>
            <person name="Hirakawa H."/>
            <person name="Shigenobu S."/>
            <person name="Nishiyama T."/>
            <person name="Yamada A."/>
            <person name="Hasebe M."/>
            <person name="Kawaguchi M."/>
        </authorList>
    </citation>
    <scope>NUCLEOTIDE SEQUENCE</scope>
    <source>
        <strain evidence="1">AT787</strain>
    </source>
</reference>
<organism evidence="1 2">
    <name type="scientific">Lyophyllum shimeji</name>
    <name type="common">Hon-shimeji</name>
    <name type="synonym">Tricholoma shimeji</name>
    <dbReference type="NCBI Taxonomy" id="47721"/>
    <lineage>
        <taxon>Eukaryota</taxon>
        <taxon>Fungi</taxon>
        <taxon>Dikarya</taxon>
        <taxon>Basidiomycota</taxon>
        <taxon>Agaricomycotina</taxon>
        <taxon>Agaricomycetes</taxon>
        <taxon>Agaricomycetidae</taxon>
        <taxon>Agaricales</taxon>
        <taxon>Tricholomatineae</taxon>
        <taxon>Lyophyllaceae</taxon>
        <taxon>Lyophyllum</taxon>
    </lineage>
</organism>
<dbReference type="AlphaFoldDB" id="A0A9P3USV5"/>
<accession>A0A9P3USV5</accession>
<keyword evidence="2" id="KW-1185">Reference proteome</keyword>
<dbReference type="OrthoDB" id="10603915at2759"/>
<name>A0A9P3USV5_LYOSH</name>
<dbReference type="EMBL" id="BRPK01000012">
    <property type="protein sequence ID" value="GLB42925.1"/>
    <property type="molecule type" value="Genomic_DNA"/>
</dbReference>
<protein>
    <submittedName>
        <fullName evidence="1">Uncharacterized protein</fullName>
    </submittedName>
</protein>
<evidence type="ECO:0000313" key="1">
    <source>
        <dbReference type="EMBL" id="GLB42925.1"/>
    </source>
</evidence>
<sequence>MNFSLIVGTSAASHVDEKELLPSTGVAGAATPADVFLGKPRTGEYAGEAAKEFFRILEAVAQEILVPGVPGVAFDHKESWTAIRKPRHSGTCRGTKAAYKDHW</sequence>
<comment type="caution">
    <text evidence="1">The sequence shown here is derived from an EMBL/GenBank/DDBJ whole genome shotgun (WGS) entry which is preliminary data.</text>
</comment>
<gene>
    <name evidence="1" type="ORF">LshimejAT787_1203740</name>
</gene>
<evidence type="ECO:0000313" key="2">
    <source>
        <dbReference type="Proteomes" id="UP001063166"/>
    </source>
</evidence>
<dbReference type="Proteomes" id="UP001063166">
    <property type="component" value="Unassembled WGS sequence"/>
</dbReference>
<proteinExistence type="predicted"/>